<dbReference type="InterPro" id="IPR045584">
    <property type="entry name" value="Pilin-like"/>
</dbReference>
<evidence type="ECO:0000313" key="8">
    <source>
        <dbReference type="EMBL" id="CSD32586.1"/>
    </source>
</evidence>
<dbReference type="PRINTS" id="PR00813">
    <property type="entry name" value="BCTERIALGSPG"/>
</dbReference>
<dbReference type="InterPro" id="IPR012902">
    <property type="entry name" value="N_methyl_site"/>
</dbReference>
<dbReference type="AlphaFoldDB" id="A0A655W536"/>
<sequence>MLTALNTQTPTEEIMKAYKNKQQKGFTLIELMIVVAVIGVLAAIAIPQYQNYVKKSAIGVGLANITALKTNIEDYIATEGSFPATTAGTAAGFTRLGTVEDMGDGKIVIAPTASGALGGTIKYTFDAGVVSSSKIQLARDANGLWTCSTTVTSEIAPKGCTAGATIN</sequence>
<dbReference type="Pfam" id="PF00114">
    <property type="entry name" value="Pilin"/>
    <property type="match status" value="1"/>
</dbReference>
<evidence type="ECO:0000313" key="9">
    <source>
        <dbReference type="Proteomes" id="UP000041770"/>
    </source>
</evidence>
<dbReference type="InterPro" id="IPR000983">
    <property type="entry name" value="Bac_GSPG_pilin"/>
</dbReference>
<comment type="subunit">
    <text evidence="3">The pili are polar flexible filaments of about 5.4 nanometers diameter and 2.5 micrometers average length; they consist of only a single polypeptide chain arranged in a helical configuration of five subunits per turn in the assembled pilus.</text>
</comment>
<evidence type="ECO:0000256" key="6">
    <source>
        <dbReference type="ARBA" id="ARBA00029638"/>
    </source>
</evidence>
<evidence type="ECO:0000256" key="3">
    <source>
        <dbReference type="ARBA" id="ARBA00011156"/>
    </source>
</evidence>
<dbReference type="FunFam" id="3.30.700.10:FF:000003">
    <property type="entry name" value="Type IV pilin"/>
    <property type="match status" value="1"/>
</dbReference>
<keyword evidence="5 7" id="KW-0281">Fimbrium</keyword>
<dbReference type="GO" id="GO:0043107">
    <property type="term" value="P:type IV pilus-dependent motility"/>
    <property type="evidence" value="ECO:0007669"/>
    <property type="project" value="TreeGrafter"/>
</dbReference>
<evidence type="ECO:0000256" key="1">
    <source>
        <dbReference type="ARBA" id="ARBA00004561"/>
    </source>
</evidence>
<dbReference type="OMA" id="ATAHCAI"/>
<name>A0A655W536_VIBCL</name>
<reference evidence="8 9" key="1">
    <citation type="submission" date="2015-07" db="EMBL/GenBank/DDBJ databases">
        <authorList>
            <consortium name="Pathogen Informatics"/>
        </authorList>
    </citation>
    <scope>NUCLEOTIDE SEQUENCE [LARGE SCALE GENOMIC DNA]</scope>
    <source>
        <strain evidence="8 9">A316</strain>
    </source>
</reference>
<dbReference type="Pfam" id="PF07963">
    <property type="entry name" value="N_methyl"/>
    <property type="match status" value="1"/>
</dbReference>
<dbReference type="NCBIfam" id="TIGR02532">
    <property type="entry name" value="IV_pilin_GFxxxE"/>
    <property type="match status" value="1"/>
</dbReference>
<dbReference type="GO" id="GO:0007155">
    <property type="term" value="P:cell adhesion"/>
    <property type="evidence" value="ECO:0007669"/>
    <property type="project" value="InterPro"/>
</dbReference>
<dbReference type="PANTHER" id="PTHR30093">
    <property type="entry name" value="GENERAL SECRETION PATHWAY PROTEIN G"/>
    <property type="match status" value="1"/>
</dbReference>
<dbReference type="SUPFAM" id="SSF54523">
    <property type="entry name" value="Pili subunits"/>
    <property type="match status" value="1"/>
</dbReference>
<dbReference type="GO" id="GO:0044096">
    <property type="term" value="C:type IV pilus"/>
    <property type="evidence" value="ECO:0007669"/>
    <property type="project" value="TreeGrafter"/>
</dbReference>
<proteinExistence type="inferred from homology"/>
<dbReference type="PANTHER" id="PTHR30093:SF34">
    <property type="entry name" value="PREPILIN PEPTIDASE-DEPENDENT PROTEIN D"/>
    <property type="match status" value="1"/>
</dbReference>
<dbReference type="PROSITE" id="PS00409">
    <property type="entry name" value="PROKAR_NTER_METHYL"/>
    <property type="match status" value="1"/>
</dbReference>
<protein>
    <recommendedName>
        <fullName evidence="6">Pilin</fullName>
    </recommendedName>
</protein>
<dbReference type="GO" id="GO:0015628">
    <property type="term" value="P:protein secretion by the type II secretion system"/>
    <property type="evidence" value="ECO:0007669"/>
    <property type="project" value="InterPro"/>
</dbReference>
<dbReference type="Proteomes" id="UP000041770">
    <property type="component" value="Unassembled WGS sequence"/>
</dbReference>
<evidence type="ECO:0000256" key="2">
    <source>
        <dbReference type="ARBA" id="ARBA00005233"/>
    </source>
</evidence>
<dbReference type="GO" id="GO:0015627">
    <property type="term" value="C:type II protein secretion system complex"/>
    <property type="evidence" value="ECO:0007669"/>
    <property type="project" value="InterPro"/>
</dbReference>
<accession>A0A655W536</accession>
<evidence type="ECO:0000256" key="5">
    <source>
        <dbReference type="ARBA" id="ARBA00023263"/>
    </source>
</evidence>
<comment type="subcellular location">
    <subcellularLocation>
        <location evidence="1">Fimbrium</location>
    </subcellularLocation>
</comment>
<dbReference type="SMR" id="A0A655W536"/>
<dbReference type="InterPro" id="IPR001082">
    <property type="entry name" value="Pilin"/>
</dbReference>
<dbReference type="EMBL" id="CWQY01000050">
    <property type="protein sequence ID" value="CSD32586.1"/>
    <property type="molecule type" value="Genomic_DNA"/>
</dbReference>
<comment type="similarity">
    <text evidence="2 7">Belongs to the N-Me-Phe pilin family.</text>
</comment>
<evidence type="ECO:0000256" key="7">
    <source>
        <dbReference type="RuleBase" id="RU000389"/>
    </source>
</evidence>
<keyword evidence="4" id="KW-0488">Methylation</keyword>
<gene>
    <name evidence="8" type="primary">pilA</name>
    <name evidence="8" type="ORF">ERS013200_03892</name>
</gene>
<evidence type="ECO:0000256" key="4">
    <source>
        <dbReference type="ARBA" id="ARBA00022481"/>
    </source>
</evidence>
<dbReference type="Gene3D" id="3.30.700.10">
    <property type="entry name" value="Glycoprotein, Type 4 Pilin"/>
    <property type="match status" value="1"/>
</dbReference>
<organism evidence="8 9">
    <name type="scientific">Vibrio cholerae</name>
    <dbReference type="NCBI Taxonomy" id="666"/>
    <lineage>
        <taxon>Bacteria</taxon>
        <taxon>Pseudomonadati</taxon>
        <taxon>Pseudomonadota</taxon>
        <taxon>Gammaproteobacteria</taxon>
        <taxon>Vibrionales</taxon>
        <taxon>Vibrionaceae</taxon>
        <taxon>Vibrio</taxon>
    </lineage>
</organism>